<reference evidence="2 3" key="1">
    <citation type="journal article" date="2015" name="Int. J. Syst. Evol. Microbiol.">
        <title>Revisiting Corynebacterium glyciniphilum (ex Kubota et al., 1972) sp. nov., nom. rev., isolated from putrefied banana.</title>
        <authorList>
            <person name="Al-Dilaimi A."/>
            <person name="Bednarz H."/>
            <person name="Lomker A."/>
            <person name="Niehaus K."/>
            <person name="Kalinowski J."/>
            <person name="Ruckert C."/>
        </authorList>
    </citation>
    <scope>NUCLEOTIDE SEQUENCE [LARGE SCALE GENOMIC DNA]</scope>
    <source>
        <strain evidence="2">AJ 3170</strain>
    </source>
</reference>
<dbReference type="STRING" id="1404245.CGLY_11255"/>
<keyword evidence="1" id="KW-0472">Membrane</keyword>
<gene>
    <name evidence="2" type="ORF">CGLY_11255</name>
</gene>
<name>X5EDL1_9CORY</name>
<dbReference type="EMBL" id="CP006842">
    <property type="protein sequence ID" value="AHW64696.1"/>
    <property type="molecule type" value="Genomic_DNA"/>
</dbReference>
<feature type="transmembrane region" description="Helical" evidence="1">
    <location>
        <begin position="12"/>
        <end position="36"/>
    </location>
</feature>
<dbReference type="OrthoDB" id="5243687at2"/>
<organism evidence="2 3">
    <name type="scientific">Corynebacterium glyciniphilum AJ 3170</name>
    <dbReference type="NCBI Taxonomy" id="1404245"/>
    <lineage>
        <taxon>Bacteria</taxon>
        <taxon>Bacillati</taxon>
        <taxon>Actinomycetota</taxon>
        <taxon>Actinomycetes</taxon>
        <taxon>Mycobacteriales</taxon>
        <taxon>Corynebacteriaceae</taxon>
        <taxon>Corynebacterium</taxon>
    </lineage>
</organism>
<keyword evidence="3" id="KW-1185">Reference proteome</keyword>
<evidence type="ECO:0000256" key="1">
    <source>
        <dbReference type="SAM" id="Phobius"/>
    </source>
</evidence>
<dbReference type="eggNOG" id="ENOG5031NC1">
    <property type="taxonomic scope" value="Bacteria"/>
</dbReference>
<accession>X5EDL1</accession>
<evidence type="ECO:0000313" key="2">
    <source>
        <dbReference type="EMBL" id="AHW64696.1"/>
    </source>
</evidence>
<protein>
    <submittedName>
        <fullName evidence="2">Putative membrane protein</fullName>
    </submittedName>
</protein>
<keyword evidence="1" id="KW-0812">Transmembrane</keyword>
<dbReference type="Proteomes" id="UP000023703">
    <property type="component" value="Chromosome"/>
</dbReference>
<dbReference type="AlphaFoldDB" id="X5EDL1"/>
<proteinExistence type="predicted"/>
<keyword evidence="1" id="KW-1133">Transmembrane helix</keyword>
<dbReference type="HOGENOM" id="CLU_137804_0_0_11"/>
<dbReference type="KEGG" id="cgy:CGLY_11255"/>
<dbReference type="RefSeq" id="WP_038549483.1">
    <property type="nucleotide sequence ID" value="NZ_CP006842.1"/>
</dbReference>
<feature type="transmembrane region" description="Helical" evidence="1">
    <location>
        <begin position="117"/>
        <end position="139"/>
    </location>
</feature>
<sequence length="142" mass="14972">MTTPSTPKSPVVPRIAGLLVAVIGIVFLIGGIFGWFTVRAELIDENITVSDDADRFAGDRVDGPLSAYSQAETVKRHVLEATDGKTYAQLDMDDSNRDLALQGSTVRSALMTSTLSFGVSALAGTSGVAFTLIGGVLAVRRR</sequence>
<evidence type="ECO:0000313" key="3">
    <source>
        <dbReference type="Proteomes" id="UP000023703"/>
    </source>
</evidence>